<keyword evidence="1" id="KW-0561">Oxygen transport</keyword>
<evidence type="ECO:0000256" key="1">
    <source>
        <dbReference type="RuleBase" id="RU000356"/>
    </source>
</evidence>
<evidence type="ECO:0000259" key="2">
    <source>
        <dbReference type="Pfam" id="PF00042"/>
    </source>
</evidence>
<keyword evidence="1" id="KW-0813">Transport</keyword>
<dbReference type="Proteomes" id="UP000030745">
    <property type="component" value="Unassembled WGS sequence"/>
</dbReference>
<dbReference type="EMBL" id="KK583190">
    <property type="protein sequence ID" value="KDO34889.1"/>
    <property type="molecule type" value="Genomic_DNA"/>
</dbReference>
<evidence type="ECO:0000313" key="4">
    <source>
        <dbReference type="Proteomes" id="UP000030745"/>
    </source>
</evidence>
<keyword evidence="1" id="KW-0479">Metal-binding</keyword>
<gene>
    <name evidence="3" type="ORF">SPRG_00947</name>
</gene>
<dbReference type="OrthoDB" id="58775at2759"/>
<evidence type="ECO:0000313" key="3">
    <source>
        <dbReference type="EMBL" id="KDO34889.1"/>
    </source>
</evidence>
<dbReference type="GeneID" id="24123569"/>
<proteinExistence type="inferred from homology"/>
<dbReference type="Pfam" id="PF00042">
    <property type="entry name" value="Globin"/>
    <property type="match status" value="1"/>
</dbReference>
<comment type="similarity">
    <text evidence="1">Belongs to the globin family.</text>
</comment>
<protein>
    <recommendedName>
        <fullName evidence="2">Globin domain-containing protein</fullName>
    </recommendedName>
</protein>
<organism evidence="3 4">
    <name type="scientific">Saprolegnia parasitica (strain CBS 223.65)</name>
    <dbReference type="NCBI Taxonomy" id="695850"/>
    <lineage>
        <taxon>Eukaryota</taxon>
        <taxon>Sar</taxon>
        <taxon>Stramenopiles</taxon>
        <taxon>Oomycota</taxon>
        <taxon>Saprolegniomycetes</taxon>
        <taxon>Saprolegniales</taxon>
        <taxon>Saprolegniaceae</taxon>
        <taxon>Saprolegnia</taxon>
    </lineage>
</organism>
<dbReference type="GO" id="GO:0005344">
    <property type="term" value="F:oxygen carrier activity"/>
    <property type="evidence" value="ECO:0007669"/>
    <property type="project" value="UniProtKB-KW"/>
</dbReference>
<dbReference type="Gene3D" id="1.10.490.10">
    <property type="entry name" value="Globins"/>
    <property type="match status" value="1"/>
</dbReference>
<name>A0A067CW00_SAPPC</name>
<dbReference type="OMA" id="GACKEHY"/>
<dbReference type="KEGG" id="spar:SPRG_00947"/>
<sequence length="368" mass="40713">MGGIVSLEDASLIFTTPDGIGIHEDFARGYEPDMPLAIKRPFVTHADDALIREHWATISTGSPAFLPQKHMTPVKFFHATFYTKLFARVPSARSLFRSSLTLQGKSITGMVHTLATLIRSRDVVETAQRLAAMHASYGACKEHYADVGIVLLETLEAVSGPAWSEKIKTAYLTAYCFVYYLMLPVILSTPVAPIAPSVDAHIVASEAIASNVQRLRILVDVALQYHPGDALVVGVPLSTGEVRASFALTSLYDADSREIELCVESIDKVFEWLCNAPLQSKLQVFWVLSSMHWELDTPTSLPRKALFLSEGAAGAPYFAIVRALYAARESCDCDVLWLQCGSEPIPYFEHPFNDEPWARLARIYCWIA</sequence>
<dbReference type="InterPro" id="IPR000971">
    <property type="entry name" value="Globin"/>
</dbReference>
<dbReference type="InterPro" id="IPR012292">
    <property type="entry name" value="Globin/Proto"/>
</dbReference>
<dbReference type="AlphaFoldDB" id="A0A067CW00"/>
<dbReference type="RefSeq" id="XP_012194548.1">
    <property type="nucleotide sequence ID" value="XM_012339158.1"/>
</dbReference>
<keyword evidence="1" id="KW-0408">Iron</keyword>
<keyword evidence="4" id="KW-1185">Reference proteome</keyword>
<dbReference type="SUPFAM" id="SSF46458">
    <property type="entry name" value="Globin-like"/>
    <property type="match status" value="1"/>
</dbReference>
<feature type="domain" description="Globin" evidence="2">
    <location>
        <begin position="80"/>
        <end position="178"/>
    </location>
</feature>
<accession>A0A067CW00</accession>
<dbReference type="GO" id="GO:0019825">
    <property type="term" value="F:oxygen binding"/>
    <property type="evidence" value="ECO:0007669"/>
    <property type="project" value="InterPro"/>
</dbReference>
<keyword evidence="1" id="KW-0349">Heme</keyword>
<dbReference type="VEuPathDB" id="FungiDB:SPRG_00947"/>
<reference evidence="3 4" key="1">
    <citation type="journal article" date="2013" name="PLoS Genet.">
        <title>Distinctive expansion of potential virulence genes in the genome of the oomycete fish pathogen Saprolegnia parasitica.</title>
        <authorList>
            <person name="Jiang R.H."/>
            <person name="de Bruijn I."/>
            <person name="Haas B.J."/>
            <person name="Belmonte R."/>
            <person name="Lobach L."/>
            <person name="Christie J."/>
            <person name="van den Ackerveken G."/>
            <person name="Bottin A."/>
            <person name="Bulone V."/>
            <person name="Diaz-Moreno S.M."/>
            <person name="Dumas B."/>
            <person name="Fan L."/>
            <person name="Gaulin E."/>
            <person name="Govers F."/>
            <person name="Grenville-Briggs L.J."/>
            <person name="Horner N.R."/>
            <person name="Levin J.Z."/>
            <person name="Mammella M."/>
            <person name="Meijer H.J."/>
            <person name="Morris P."/>
            <person name="Nusbaum C."/>
            <person name="Oome S."/>
            <person name="Phillips A.J."/>
            <person name="van Rooyen D."/>
            <person name="Rzeszutek E."/>
            <person name="Saraiva M."/>
            <person name="Secombes C.J."/>
            <person name="Seidl M.F."/>
            <person name="Snel B."/>
            <person name="Stassen J.H."/>
            <person name="Sykes S."/>
            <person name="Tripathy S."/>
            <person name="van den Berg H."/>
            <person name="Vega-Arreguin J.C."/>
            <person name="Wawra S."/>
            <person name="Young S.K."/>
            <person name="Zeng Q."/>
            <person name="Dieguez-Uribeondo J."/>
            <person name="Russ C."/>
            <person name="Tyler B.M."/>
            <person name="van West P."/>
        </authorList>
    </citation>
    <scope>NUCLEOTIDE SEQUENCE [LARGE SCALE GENOMIC DNA]</scope>
    <source>
        <strain evidence="3 4">CBS 223.65</strain>
    </source>
</reference>
<dbReference type="InterPro" id="IPR009050">
    <property type="entry name" value="Globin-like_sf"/>
</dbReference>
<dbReference type="GO" id="GO:0020037">
    <property type="term" value="F:heme binding"/>
    <property type="evidence" value="ECO:0007669"/>
    <property type="project" value="InterPro"/>
</dbReference>